<keyword evidence="7" id="KW-0679">Respiratory chain</keyword>
<keyword evidence="10" id="KW-0496">Mitochondrion</keyword>
<dbReference type="Proteomes" id="UP000192596">
    <property type="component" value="Unassembled WGS sequence"/>
</dbReference>
<keyword evidence="8" id="KW-0999">Mitochondrion inner membrane</keyword>
<evidence type="ECO:0000256" key="4">
    <source>
        <dbReference type="ARBA" id="ARBA00008006"/>
    </source>
</evidence>
<dbReference type="GO" id="GO:0005743">
    <property type="term" value="C:mitochondrial inner membrane"/>
    <property type="evidence" value="ECO:0007669"/>
    <property type="project" value="UniProtKB-SubCell"/>
</dbReference>
<dbReference type="STRING" id="1507870.A0A1V8TFK1"/>
<comment type="function">
    <text evidence="1">Accessory subunit of the mitochondrial membrane respiratory chain NADH dehydrogenase (Complex I), that is believed not to be involved in catalysis. Complex I functions in the transfer of electrons from NADH to the respiratory chain. The immediate electron acceptor for the enzyme is believed to be ubiquinone.</text>
</comment>
<gene>
    <name evidence="13" type="ORF">B0A48_04377</name>
</gene>
<dbReference type="Pfam" id="PF05676">
    <property type="entry name" value="NDUF_B7"/>
    <property type="match status" value="1"/>
</dbReference>
<organism evidence="13 14">
    <name type="scientific">Cryoendolithus antarcticus</name>
    <dbReference type="NCBI Taxonomy" id="1507870"/>
    <lineage>
        <taxon>Eukaryota</taxon>
        <taxon>Fungi</taxon>
        <taxon>Dikarya</taxon>
        <taxon>Ascomycota</taxon>
        <taxon>Pezizomycotina</taxon>
        <taxon>Dothideomycetes</taxon>
        <taxon>Dothideomycetidae</taxon>
        <taxon>Cladosporiales</taxon>
        <taxon>Cladosporiaceae</taxon>
        <taxon>Cryoendolithus</taxon>
    </lineage>
</organism>
<evidence type="ECO:0000256" key="5">
    <source>
        <dbReference type="ARBA" id="ARBA00018677"/>
    </source>
</evidence>
<evidence type="ECO:0000256" key="6">
    <source>
        <dbReference type="ARBA" id="ARBA00022448"/>
    </source>
</evidence>
<evidence type="ECO:0000256" key="11">
    <source>
        <dbReference type="ARBA" id="ARBA00023136"/>
    </source>
</evidence>
<comment type="caution">
    <text evidence="13">The sequence shown here is derived from an EMBL/GenBank/DDBJ whole genome shotgun (WGS) entry which is preliminary data.</text>
</comment>
<dbReference type="EMBL" id="NAJO01000009">
    <property type="protein sequence ID" value="OQO10021.1"/>
    <property type="molecule type" value="Genomic_DNA"/>
</dbReference>
<dbReference type="PROSITE" id="PS51808">
    <property type="entry name" value="CHCH"/>
    <property type="match status" value="1"/>
</dbReference>
<name>A0A1V8TFK1_9PEZI</name>
<protein>
    <recommendedName>
        <fullName evidence="5">NADH dehydrogenase [ubiquinone] 1 beta subcomplex subunit 7</fullName>
    </recommendedName>
</protein>
<evidence type="ECO:0000256" key="12">
    <source>
        <dbReference type="ARBA" id="ARBA00023157"/>
    </source>
</evidence>
<evidence type="ECO:0000256" key="7">
    <source>
        <dbReference type="ARBA" id="ARBA00022660"/>
    </source>
</evidence>
<dbReference type="InParanoid" id="A0A1V8TFK1"/>
<evidence type="ECO:0000313" key="14">
    <source>
        <dbReference type="Proteomes" id="UP000192596"/>
    </source>
</evidence>
<proteinExistence type="inferred from homology"/>
<evidence type="ECO:0000256" key="1">
    <source>
        <dbReference type="ARBA" id="ARBA00003195"/>
    </source>
</evidence>
<dbReference type="PANTHER" id="PTHR20900:SF0">
    <property type="entry name" value="NADH DEHYDROGENASE [UBIQUINONE] 1 BETA SUBCOMPLEX SUBUNIT 7"/>
    <property type="match status" value="1"/>
</dbReference>
<keyword evidence="9" id="KW-0249">Electron transport</keyword>
<keyword evidence="12" id="KW-1015">Disulfide bond</keyword>
<evidence type="ECO:0000256" key="8">
    <source>
        <dbReference type="ARBA" id="ARBA00022792"/>
    </source>
</evidence>
<comment type="similarity">
    <text evidence="4">Belongs to the complex I NDUFB7 subunit family.</text>
</comment>
<dbReference type="PANTHER" id="PTHR20900">
    <property type="entry name" value="NADH:UBIQUINONE OXIDOREDUCTASE B18-LIKE SUBUNIT"/>
    <property type="match status" value="1"/>
</dbReference>
<dbReference type="OrthoDB" id="268414at2759"/>
<dbReference type="GO" id="GO:0005758">
    <property type="term" value="C:mitochondrial intermembrane space"/>
    <property type="evidence" value="ECO:0007669"/>
    <property type="project" value="UniProtKB-SubCell"/>
</dbReference>
<dbReference type="InterPro" id="IPR008698">
    <property type="entry name" value="NDUB7"/>
</dbReference>
<evidence type="ECO:0000256" key="2">
    <source>
        <dbReference type="ARBA" id="ARBA00004569"/>
    </source>
</evidence>
<comment type="subcellular location">
    <subcellularLocation>
        <location evidence="3">Mitochondrion inner membrane</location>
        <topology evidence="3">Peripheral membrane protein</topology>
    </subcellularLocation>
    <subcellularLocation>
        <location evidence="2">Mitochondrion intermembrane space</location>
    </subcellularLocation>
</comment>
<evidence type="ECO:0000313" key="13">
    <source>
        <dbReference type="EMBL" id="OQO10021.1"/>
    </source>
</evidence>
<accession>A0A1V8TFK1</accession>
<evidence type="ECO:0000256" key="3">
    <source>
        <dbReference type="ARBA" id="ARBA00004637"/>
    </source>
</evidence>
<keyword evidence="14" id="KW-1185">Reference proteome</keyword>
<reference evidence="14" key="1">
    <citation type="submission" date="2017-03" db="EMBL/GenBank/DDBJ databases">
        <title>Genomes of endolithic fungi from Antarctica.</title>
        <authorList>
            <person name="Coleine C."/>
            <person name="Masonjones S."/>
            <person name="Stajich J.E."/>
        </authorList>
    </citation>
    <scope>NUCLEOTIDE SEQUENCE [LARGE SCALE GENOMIC DNA]</scope>
    <source>
        <strain evidence="14">CCFEE 5527</strain>
    </source>
</reference>
<keyword evidence="6" id="KW-0813">Transport</keyword>
<evidence type="ECO:0000256" key="10">
    <source>
        <dbReference type="ARBA" id="ARBA00023128"/>
    </source>
</evidence>
<sequence length="99" mass="11469">MTVTETVKEAIGLGHDAPVSSSIPATRKQMSDARLPLQYRDSCANLLIPLNKCRVQNYYMPWTCTDERHGYEKCQYEEFKIRVKKMEELRAERGGERSN</sequence>
<keyword evidence="11" id="KW-0472">Membrane</keyword>
<dbReference type="AlphaFoldDB" id="A0A1V8TFK1"/>
<evidence type="ECO:0000256" key="9">
    <source>
        <dbReference type="ARBA" id="ARBA00022982"/>
    </source>
</evidence>